<gene>
    <name evidence="1" type="ORF">ATANTOWER_010849</name>
</gene>
<sequence>MQENVKRFCVKQGSSPDSLFPLNILCMSQAAVTKKENKEDLRETLSSCCLFGVFPCLEHFSFFIMTTGIFLCVDSHMKEEEGSHAVIKFSNGSNLGNFCLKKKKDKDPSVCSVCSCCFSGNNTTMGNLVLGAYRGVFPEKDHYFLFQCELVMWCFVL</sequence>
<organism evidence="1 2">
    <name type="scientific">Ataeniobius toweri</name>
    <dbReference type="NCBI Taxonomy" id="208326"/>
    <lineage>
        <taxon>Eukaryota</taxon>
        <taxon>Metazoa</taxon>
        <taxon>Chordata</taxon>
        <taxon>Craniata</taxon>
        <taxon>Vertebrata</taxon>
        <taxon>Euteleostomi</taxon>
        <taxon>Actinopterygii</taxon>
        <taxon>Neopterygii</taxon>
        <taxon>Teleostei</taxon>
        <taxon>Neoteleostei</taxon>
        <taxon>Acanthomorphata</taxon>
        <taxon>Ovalentaria</taxon>
        <taxon>Atherinomorphae</taxon>
        <taxon>Cyprinodontiformes</taxon>
        <taxon>Goodeidae</taxon>
        <taxon>Ataeniobius</taxon>
    </lineage>
</organism>
<proteinExistence type="predicted"/>
<keyword evidence="2" id="KW-1185">Reference proteome</keyword>
<evidence type="ECO:0000313" key="1">
    <source>
        <dbReference type="EMBL" id="MED6252378.1"/>
    </source>
</evidence>
<dbReference type="EMBL" id="JAHUTI010061389">
    <property type="protein sequence ID" value="MED6252378.1"/>
    <property type="molecule type" value="Genomic_DNA"/>
</dbReference>
<comment type="caution">
    <text evidence="1">The sequence shown here is derived from an EMBL/GenBank/DDBJ whole genome shotgun (WGS) entry which is preliminary data.</text>
</comment>
<reference evidence="1 2" key="1">
    <citation type="submission" date="2021-07" db="EMBL/GenBank/DDBJ databases">
        <authorList>
            <person name="Palmer J.M."/>
        </authorList>
    </citation>
    <scope>NUCLEOTIDE SEQUENCE [LARGE SCALE GENOMIC DNA]</scope>
    <source>
        <strain evidence="1 2">AT_MEX2019</strain>
        <tissue evidence="1">Muscle</tissue>
    </source>
</reference>
<accession>A0ABU7BPE9</accession>
<evidence type="ECO:0000313" key="2">
    <source>
        <dbReference type="Proteomes" id="UP001345963"/>
    </source>
</evidence>
<dbReference type="Proteomes" id="UP001345963">
    <property type="component" value="Unassembled WGS sequence"/>
</dbReference>
<name>A0ABU7BPE9_9TELE</name>
<protein>
    <submittedName>
        <fullName evidence="1">Uncharacterized protein</fullName>
    </submittedName>
</protein>